<dbReference type="InterPro" id="IPR045865">
    <property type="entry name" value="ACT-like_dom_sf"/>
</dbReference>
<dbReference type="Gene3D" id="3.30.70.1150">
    <property type="entry name" value="ACT-like. Chain A, domain 2"/>
    <property type="match status" value="1"/>
</dbReference>
<protein>
    <recommendedName>
        <fullName evidence="6">ACT domain-containing protein</fullName>
    </recommendedName>
</protein>
<dbReference type="GO" id="GO:1990610">
    <property type="term" value="F:acetolactate synthase regulator activity"/>
    <property type="evidence" value="ECO:0007669"/>
    <property type="project" value="InterPro"/>
</dbReference>
<evidence type="ECO:0000313" key="7">
    <source>
        <dbReference type="EMBL" id="SVD49179.1"/>
    </source>
</evidence>
<evidence type="ECO:0000256" key="2">
    <source>
        <dbReference type="ARBA" id="ARBA00005025"/>
    </source>
</evidence>
<name>A0A382VRM5_9ZZZZ</name>
<accession>A0A382VRM5</accession>
<dbReference type="GO" id="GO:0005829">
    <property type="term" value="C:cytosol"/>
    <property type="evidence" value="ECO:0007669"/>
    <property type="project" value="TreeGrafter"/>
</dbReference>
<dbReference type="InterPro" id="IPR019455">
    <property type="entry name" value="Acetolactate_synth_ssu_C"/>
</dbReference>
<evidence type="ECO:0000256" key="5">
    <source>
        <dbReference type="ARBA" id="ARBA00023304"/>
    </source>
</evidence>
<dbReference type="GO" id="GO:0003984">
    <property type="term" value="F:acetolactate synthase activity"/>
    <property type="evidence" value="ECO:0007669"/>
    <property type="project" value="TreeGrafter"/>
</dbReference>
<keyword evidence="5" id="KW-0100">Branched-chain amino acid biosynthesis</keyword>
<proteinExistence type="inferred from homology"/>
<dbReference type="NCBIfam" id="TIGR00119">
    <property type="entry name" value="acolac_sm"/>
    <property type="match status" value="1"/>
</dbReference>
<dbReference type="UniPathway" id="UPA00049">
    <property type="reaction ID" value="UER00059"/>
</dbReference>
<dbReference type="Pfam" id="PF22629">
    <property type="entry name" value="ACT_AHAS_ss"/>
    <property type="match status" value="1"/>
</dbReference>
<evidence type="ECO:0000259" key="6">
    <source>
        <dbReference type="PROSITE" id="PS51671"/>
    </source>
</evidence>
<evidence type="ECO:0000256" key="4">
    <source>
        <dbReference type="ARBA" id="ARBA00022605"/>
    </source>
</evidence>
<dbReference type="SUPFAM" id="SSF55021">
    <property type="entry name" value="ACT-like"/>
    <property type="match status" value="2"/>
</dbReference>
<comment type="similarity">
    <text evidence="3">Belongs to the acetolactate synthase small subunit family.</text>
</comment>
<evidence type="ECO:0000256" key="3">
    <source>
        <dbReference type="ARBA" id="ARBA00006341"/>
    </source>
</evidence>
<organism evidence="7">
    <name type="scientific">marine metagenome</name>
    <dbReference type="NCBI Taxonomy" id="408172"/>
    <lineage>
        <taxon>unclassified sequences</taxon>
        <taxon>metagenomes</taxon>
        <taxon>ecological metagenomes</taxon>
    </lineage>
</organism>
<dbReference type="UniPathway" id="UPA00047">
    <property type="reaction ID" value="UER00055"/>
</dbReference>
<dbReference type="GO" id="GO:0009099">
    <property type="term" value="P:L-valine biosynthetic process"/>
    <property type="evidence" value="ECO:0007669"/>
    <property type="project" value="UniProtKB-UniPathway"/>
</dbReference>
<dbReference type="InterPro" id="IPR002912">
    <property type="entry name" value="ACT_dom"/>
</dbReference>
<dbReference type="PANTHER" id="PTHR30239:SF0">
    <property type="entry name" value="ACETOLACTATE SYNTHASE SMALL SUBUNIT 1, CHLOROPLASTIC"/>
    <property type="match status" value="1"/>
</dbReference>
<comment type="pathway">
    <text evidence="2">Amino-acid biosynthesis; L-valine biosynthesis; L-valine from pyruvate: step 1/4.</text>
</comment>
<dbReference type="InterPro" id="IPR027271">
    <property type="entry name" value="Acetolactate_synth/TF_NikR_C"/>
</dbReference>
<comment type="pathway">
    <text evidence="1">Amino-acid biosynthesis; L-isoleucine biosynthesis; L-isoleucine from 2-oxobutanoate: step 1/4.</text>
</comment>
<dbReference type="InterPro" id="IPR004789">
    <property type="entry name" value="Acetalactate_synth_ssu"/>
</dbReference>
<dbReference type="Gene3D" id="3.30.70.260">
    <property type="match status" value="1"/>
</dbReference>
<dbReference type="AlphaFoldDB" id="A0A382VRM5"/>
<evidence type="ECO:0000256" key="1">
    <source>
        <dbReference type="ARBA" id="ARBA00004974"/>
    </source>
</evidence>
<dbReference type="GO" id="GO:0009097">
    <property type="term" value="P:isoleucine biosynthetic process"/>
    <property type="evidence" value="ECO:0007669"/>
    <property type="project" value="UniProtKB-UniPathway"/>
</dbReference>
<dbReference type="PROSITE" id="PS51671">
    <property type="entry name" value="ACT"/>
    <property type="match status" value="1"/>
</dbReference>
<dbReference type="PANTHER" id="PTHR30239">
    <property type="entry name" value="ACETOLACTATE SYNTHASE SMALL SUBUNIT"/>
    <property type="match status" value="1"/>
</dbReference>
<dbReference type="NCBIfam" id="NF008864">
    <property type="entry name" value="PRK11895.1"/>
    <property type="match status" value="1"/>
</dbReference>
<dbReference type="FunFam" id="3.30.70.260:FF:000001">
    <property type="entry name" value="Acetolactate synthase, small subunit"/>
    <property type="match status" value="1"/>
</dbReference>
<gene>
    <name evidence="7" type="ORF">METZ01_LOCUS402033</name>
</gene>
<reference evidence="7" key="1">
    <citation type="submission" date="2018-05" db="EMBL/GenBank/DDBJ databases">
        <authorList>
            <person name="Lanie J.A."/>
            <person name="Ng W.-L."/>
            <person name="Kazmierczak K.M."/>
            <person name="Andrzejewski T.M."/>
            <person name="Davidsen T.M."/>
            <person name="Wayne K.J."/>
            <person name="Tettelin H."/>
            <person name="Glass J.I."/>
            <person name="Rusch D."/>
            <person name="Podicherti R."/>
            <person name="Tsui H.-C.T."/>
            <person name="Winkler M.E."/>
        </authorList>
    </citation>
    <scope>NUCLEOTIDE SEQUENCE</scope>
</reference>
<dbReference type="InterPro" id="IPR054480">
    <property type="entry name" value="AHAS_small-like_ACT"/>
</dbReference>
<dbReference type="EMBL" id="UINC01154094">
    <property type="protein sequence ID" value="SVD49179.1"/>
    <property type="molecule type" value="Genomic_DNA"/>
</dbReference>
<sequence>MKHIISLLLENEAGSLSRVSGLFSARAFNIESLSVAPTEDPTMSRLTLVTTGSDAIVEQITKQLNKLVDVIKVVDLNEYEHIERELLLIKLVAEVKEDHDAIKRIVDTFYGRIVNVNDNLYTIEITDTCEKIDAFITTLDDRLILEVVRSGASAISLSDKAIQS</sequence>
<feature type="domain" description="ACT" evidence="6">
    <location>
        <begin position="4"/>
        <end position="78"/>
    </location>
</feature>
<keyword evidence="4" id="KW-0028">Amino-acid biosynthesis</keyword>
<dbReference type="CDD" id="cd04878">
    <property type="entry name" value="ACT_AHAS"/>
    <property type="match status" value="1"/>
</dbReference>
<dbReference type="InterPro" id="IPR039557">
    <property type="entry name" value="AHAS_ACT"/>
</dbReference>
<dbReference type="Pfam" id="PF10369">
    <property type="entry name" value="ALS_ss_C"/>
    <property type="match status" value="1"/>
</dbReference>